<keyword evidence="4" id="KW-0539">Nucleus</keyword>
<dbReference type="SMART" id="SM00523">
    <property type="entry name" value="DWA"/>
    <property type="match status" value="1"/>
</dbReference>
<dbReference type="InterPro" id="IPR003619">
    <property type="entry name" value="MAD_homology1_Dwarfin-type"/>
</dbReference>
<dbReference type="GO" id="GO:0005667">
    <property type="term" value="C:transcription regulator complex"/>
    <property type="evidence" value="ECO:0007669"/>
    <property type="project" value="InterPro"/>
</dbReference>
<name>A0A834MEE5_RHYFE</name>
<dbReference type="GO" id="GO:0005634">
    <property type="term" value="C:nucleus"/>
    <property type="evidence" value="ECO:0007669"/>
    <property type="project" value="UniProtKB-SubCell"/>
</dbReference>
<dbReference type="InterPro" id="IPR036578">
    <property type="entry name" value="SMAD_MH1_sf"/>
</dbReference>
<keyword evidence="2" id="KW-0805">Transcription regulation</keyword>
<evidence type="ECO:0000256" key="4">
    <source>
        <dbReference type="ARBA" id="ARBA00023242"/>
    </source>
</evidence>
<organism evidence="6 7">
    <name type="scientific">Rhynchophorus ferrugineus</name>
    <name type="common">Red palm weevil</name>
    <name type="synonym">Curculio ferrugineus</name>
    <dbReference type="NCBI Taxonomy" id="354439"/>
    <lineage>
        <taxon>Eukaryota</taxon>
        <taxon>Metazoa</taxon>
        <taxon>Ecdysozoa</taxon>
        <taxon>Arthropoda</taxon>
        <taxon>Hexapoda</taxon>
        <taxon>Insecta</taxon>
        <taxon>Pterygota</taxon>
        <taxon>Neoptera</taxon>
        <taxon>Endopterygota</taxon>
        <taxon>Coleoptera</taxon>
        <taxon>Polyphaga</taxon>
        <taxon>Cucujiformia</taxon>
        <taxon>Curculionidae</taxon>
        <taxon>Dryophthorinae</taxon>
        <taxon>Rhynchophorus</taxon>
    </lineage>
</organism>
<protein>
    <recommendedName>
        <fullName evidence="5">MH1 domain-containing protein</fullName>
    </recommendedName>
</protein>
<keyword evidence="7" id="KW-1185">Reference proteome</keyword>
<dbReference type="EMBL" id="JAACXV010011187">
    <property type="protein sequence ID" value="KAF7275159.1"/>
    <property type="molecule type" value="Genomic_DNA"/>
</dbReference>
<accession>A0A834MEE5</accession>
<dbReference type="OrthoDB" id="5946219at2759"/>
<dbReference type="Pfam" id="PF03165">
    <property type="entry name" value="MH1"/>
    <property type="match status" value="1"/>
</dbReference>
<comment type="subcellular location">
    <subcellularLocation>
        <location evidence="1">Nucleus</location>
    </subcellularLocation>
</comment>
<gene>
    <name evidence="6" type="ORF">GWI33_012128</name>
</gene>
<dbReference type="AlphaFoldDB" id="A0A834MEE5"/>
<evidence type="ECO:0000256" key="3">
    <source>
        <dbReference type="ARBA" id="ARBA00023163"/>
    </source>
</evidence>
<dbReference type="PROSITE" id="PS51075">
    <property type="entry name" value="MH1"/>
    <property type="match status" value="1"/>
</dbReference>
<evidence type="ECO:0000256" key="1">
    <source>
        <dbReference type="ARBA" id="ARBA00004123"/>
    </source>
</evidence>
<dbReference type="InterPro" id="IPR013019">
    <property type="entry name" value="MAD_homology_MH1"/>
</dbReference>
<dbReference type="GO" id="GO:0006355">
    <property type="term" value="P:regulation of DNA-templated transcription"/>
    <property type="evidence" value="ECO:0007669"/>
    <property type="project" value="InterPro"/>
</dbReference>
<reference evidence="6" key="1">
    <citation type="submission" date="2020-08" db="EMBL/GenBank/DDBJ databases">
        <title>Genome sequencing and assembly of the red palm weevil Rhynchophorus ferrugineus.</title>
        <authorList>
            <person name="Dias G.B."/>
            <person name="Bergman C.M."/>
            <person name="Manee M."/>
        </authorList>
    </citation>
    <scope>NUCLEOTIDE SEQUENCE</scope>
    <source>
        <strain evidence="6">AA-2017</strain>
        <tissue evidence="6">Whole larva</tissue>
    </source>
</reference>
<proteinExistence type="predicted"/>
<comment type="caution">
    <text evidence="6">The sequence shown here is derived from an EMBL/GenBank/DDBJ whole genome shotgun (WGS) entry which is preliminary data.</text>
</comment>
<evidence type="ECO:0000256" key="2">
    <source>
        <dbReference type="ARBA" id="ARBA00023015"/>
    </source>
</evidence>
<evidence type="ECO:0000259" key="5">
    <source>
        <dbReference type="PROSITE" id="PS51075"/>
    </source>
</evidence>
<keyword evidence="3" id="KW-0804">Transcription</keyword>
<evidence type="ECO:0000313" key="7">
    <source>
        <dbReference type="Proteomes" id="UP000625711"/>
    </source>
</evidence>
<feature type="domain" description="MH1" evidence="5">
    <location>
        <begin position="1"/>
        <end position="76"/>
    </location>
</feature>
<evidence type="ECO:0000313" key="6">
    <source>
        <dbReference type="EMBL" id="KAF7275159.1"/>
    </source>
</evidence>
<dbReference type="SUPFAM" id="SSF56366">
    <property type="entry name" value="SMAD MH1 domain"/>
    <property type="match status" value="1"/>
</dbReference>
<sequence>MLVKAVKDRDQDGNCILVASKFFSEAHVRCCQYWRWSDPRDSSELRRLPQCRSALDSVYACCNPNHWSRLCIPGKSIAILFVCAGFCSENIAIRQHRHFCV</sequence>
<dbReference type="Gene3D" id="3.90.520.10">
    <property type="entry name" value="SMAD MH1 domain"/>
    <property type="match status" value="1"/>
</dbReference>
<dbReference type="Proteomes" id="UP000625711">
    <property type="component" value="Unassembled WGS sequence"/>
</dbReference>